<dbReference type="AlphaFoldDB" id="A0A4D7AWW2"/>
<dbReference type="EMBL" id="CP039690">
    <property type="protein sequence ID" value="QCI64531.1"/>
    <property type="molecule type" value="Genomic_DNA"/>
</dbReference>
<dbReference type="Proteomes" id="UP000298781">
    <property type="component" value="Chromosome"/>
</dbReference>
<gene>
    <name evidence="1" type="ORF">E8M01_09975</name>
</gene>
<proteinExistence type="predicted"/>
<accession>A0A4D7AWW2</accession>
<name>A0A4D7AWW2_9HYPH</name>
<evidence type="ECO:0000313" key="1">
    <source>
        <dbReference type="EMBL" id="QCI64531.1"/>
    </source>
</evidence>
<organism evidence="1 2">
    <name type="scientific">Phreatobacter stygius</name>
    <dbReference type="NCBI Taxonomy" id="1940610"/>
    <lineage>
        <taxon>Bacteria</taxon>
        <taxon>Pseudomonadati</taxon>
        <taxon>Pseudomonadota</taxon>
        <taxon>Alphaproteobacteria</taxon>
        <taxon>Hyphomicrobiales</taxon>
        <taxon>Phreatobacteraceae</taxon>
        <taxon>Phreatobacter</taxon>
    </lineage>
</organism>
<dbReference type="Gene3D" id="3.40.50.1010">
    <property type="entry name" value="5'-nuclease"/>
    <property type="match status" value="1"/>
</dbReference>
<evidence type="ECO:0000313" key="2">
    <source>
        <dbReference type="Proteomes" id="UP000298781"/>
    </source>
</evidence>
<dbReference type="KEGG" id="pstg:E8M01_09975"/>
<reference evidence="1 2" key="1">
    <citation type="submission" date="2019-04" db="EMBL/GenBank/DDBJ databases">
        <title>Phreatobacter aquaticus sp. nov.</title>
        <authorList>
            <person name="Choi A."/>
        </authorList>
    </citation>
    <scope>NUCLEOTIDE SEQUENCE [LARGE SCALE GENOMIC DNA]</scope>
    <source>
        <strain evidence="1 2">KCTC 52518</strain>
    </source>
</reference>
<dbReference type="RefSeq" id="WP_136959984.1">
    <property type="nucleotide sequence ID" value="NZ_CP039690.1"/>
</dbReference>
<dbReference type="OrthoDB" id="8449470at2"/>
<sequence>MSVKPAAGQKATLLTGDQDFKPLVDALVQEGMFVTLWYPPGETNSEIIRAADRRRPILLSQLADLLTPESRQRFALPHMRNFHPPEQAEPSDKRASWSLDDSRYALFRDGQDWLVIRSTSDPLNRLHIRHSNWDLLLLHMKEHNMQIPEEHHRIGAT</sequence>
<protein>
    <submittedName>
        <fullName evidence="1">NYN domain-containing protein</fullName>
    </submittedName>
</protein>
<keyword evidence="2" id="KW-1185">Reference proteome</keyword>